<gene>
    <name evidence="2" type="ORF">Tci_687415</name>
</gene>
<dbReference type="EMBL" id="BKCJ010563842">
    <property type="protein sequence ID" value="GFB15444.1"/>
    <property type="molecule type" value="Genomic_DNA"/>
</dbReference>
<name>A0A699KWW7_TANCI</name>
<feature type="region of interest" description="Disordered" evidence="1">
    <location>
        <begin position="357"/>
        <end position="381"/>
    </location>
</feature>
<dbReference type="CDD" id="cd00303">
    <property type="entry name" value="retropepsin_like"/>
    <property type="match status" value="1"/>
</dbReference>
<dbReference type="GO" id="GO:0003964">
    <property type="term" value="F:RNA-directed DNA polymerase activity"/>
    <property type="evidence" value="ECO:0007669"/>
    <property type="project" value="UniProtKB-KW"/>
</dbReference>
<comment type="caution">
    <text evidence="2">The sequence shown here is derived from an EMBL/GenBank/DDBJ whole genome shotgun (WGS) entry which is preliminary data.</text>
</comment>
<dbReference type="PANTHER" id="PTHR33067:SF35">
    <property type="entry name" value="ASPARTIC PEPTIDASE DDI1-TYPE DOMAIN-CONTAINING PROTEIN"/>
    <property type="match status" value="1"/>
</dbReference>
<sequence length="459" mass="51626">MARTTMNEHCSAVILNKLPRKLGDPEKFLIPCEFPEMDECLALADLRASINHMPLSVWERLSLPELTPTCMTLELADRSVSKPIGIAKDVSFKVRVFHFPADFVVVDFEPDPQVPLILERCFLKTSRALIDVHKGKLTLCIGNEAITYNLDQIVRYSANYNQMTANKIDVIESACEEYSQKVLGFSNVTASGTPTPHNDLIIFATSPTLISFGDSDFLLFEEADAFLGLEDDPDSLKINPFYYDPEGDIILLEAILNSEPSPPLHNQEQNLPSFKEELKAYEDQTVKSFVDAPPVVELKDLPHHLEYAFLEGDNKLPVIIAKELGDEEKSALIKKMETELWNPTVKGNDLTAYTQRMESNPRDNCRQKPPFKRQNTSGQNVARAYTAGSNERKGYVGFLPYCNKCRLHHEELCTIRPGHFRKDCLKLRSQNRENQTRNKTGGNEDTVKAYAIGGGGTNP</sequence>
<dbReference type="PANTHER" id="PTHR33067">
    <property type="entry name" value="RNA-DIRECTED DNA POLYMERASE-RELATED"/>
    <property type="match status" value="1"/>
</dbReference>
<dbReference type="AlphaFoldDB" id="A0A699KWW7"/>
<dbReference type="Gene3D" id="2.40.70.10">
    <property type="entry name" value="Acid Proteases"/>
    <property type="match status" value="1"/>
</dbReference>
<evidence type="ECO:0000256" key="1">
    <source>
        <dbReference type="SAM" id="MobiDB-lite"/>
    </source>
</evidence>
<dbReference type="InterPro" id="IPR021109">
    <property type="entry name" value="Peptidase_aspartic_dom_sf"/>
</dbReference>
<keyword evidence="2" id="KW-0548">Nucleotidyltransferase</keyword>
<organism evidence="2">
    <name type="scientific">Tanacetum cinerariifolium</name>
    <name type="common">Dalmatian daisy</name>
    <name type="synonym">Chrysanthemum cinerariifolium</name>
    <dbReference type="NCBI Taxonomy" id="118510"/>
    <lineage>
        <taxon>Eukaryota</taxon>
        <taxon>Viridiplantae</taxon>
        <taxon>Streptophyta</taxon>
        <taxon>Embryophyta</taxon>
        <taxon>Tracheophyta</taxon>
        <taxon>Spermatophyta</taxon>
        <taxon>Magnoliopsida</taxon>
        <taxon>eudicotyledons</taxon>
        <taxon>Gunneridae</taxon>
        <taxon>Pentapetalae</taxon>
        <taxon>asterids</taxon>
        <taxon>campanulids</taxon>
        <taxon>Asterales</taxon>
        <taxon>Asteraceae</taxon>
        <taxon>Asteroideae</taxon>
        <taxon>Anthemideae</taxon>
        <taxon>Anthemidinae</taxon>
        <taxon>Tanacetum</taxon>
    </lineage>
</organism>
<feature type="region of interest" description="Disordered" evidence="1">
    <location>
        <begin position="431"/>
        <end position="459"/>
    </location>
</feature>
<keyword evidence="2" id="KW-0695">RNA-directed DNA polymerase</keyword>
<keyword evidence="2" id="KW-0808">Transferase</keyword>
<evidence type="ECO:0000313" key="2">
    <source>
        <dbReference type="EMBL" id="GFB15444.1"/>
    </source>
</evidence>
<proteinExistence type="predicted"/>
<reference evidence="2" key="1">
    <citation type="journal article" date="2019" name="Sci. Rep.">
        <title>Draft genome of Tanacetum cinerariifolium, the natural source of mosquito coil.</title>
        <authorList>
            <person name="Yamashiro T."/>
            <person name="Shiraishi A."/>
            <person name="Satake H."/>
            <person name="Nakayama K."/>
        </authorList>
    </citation>
    <scope>NUCLEOTIDE SEQUENCE</scope>
</reference>
<accession>A0A699KWW7</accession>
<protein>
    <submittedName>
        <fullName evidence="2">Reverse transcriptase domain-containing protein</fullName>
    </submittedName>
</protein>